<evidence type="ECO:0000259" key="13">
    <source>
        <dbReference type="SMART" id="SM00849"/>
    </source>
</evidence>
<dbReference type="Pfam" id="PF07521">
    <property type="entry name" value="RMMBL"/>
    <property type="match status" value="1"/>
</dbReference>
<accession>A0A7W8E1U8</accession>
<feature type="binding site" evidence="12">
    <location>
        <position position="27"/>
    </location>
    <ligand>
        <name>Ca(2+)</name>
        <dbReference type="ChEBI" id="CHEBI:29108"/>
    </ligand>
</feature>
<dbReference type="Gene3D" id="3.40.50.10710">
    <property type="entry name" value="Metallo-hydrolase/oxidoreductase"/>
    <property type="match status" value="1"/>
</dbReference>
<dbReference type="AlphaFoldDB" id="A0A7W8E1U8"/>
<evidence type="ECO:0000256" key="12">
    <source>
        <dbReference type="PIRSR" id="PIRSR004803-3"/>
    </source>
</evidence>
<dbReference type="EC" id="3.1.-.-" evidence="9"/>
<keyword evidence="4 9" id="KW-0255">Endonuclease</keyword>
<dbReference type="InterPro" id="IPR042173">
    <property type="entry name" value="RNase_J_2"/>
</dbReference>
<feature type="binding site" evidence="12">
    <location>
        <position position="54"/>
    </location>
    <ligand>
        <name>Zn(2+)</name>
        <dbReference type="ChEBI" id="CHEBI:29105"/>
        <label>1</label>
        <note>catalytic</note>
    </ligand>
</feature>
<dbReference type="PANTHER" id="PTHR43694:SF1">
    <property type="entry name" value="RIBONUCLEASE J"/>
    <property type="match status" value="1"/>
</dbReference>
<comment type="subunit">
    <text evidence="9">Homodimer, may be a subunit of the RNA degradosome.</text>
</comment>
<feature type="binding site" evidence="12">
    <location>
        <position position="55"/>
    </location>
    <ligand>
        <name>Zn(2+)</name>
        <dbReference type="ChEBI" id="CHEBI:29105"/>
        <label>1</label>
        <note>catalytic</note>
    </ligand>
</feature>
<evidence type="ECO:0000256" key="4">
    <source>
        <dbReference type="ARBA" id="ARBA00022759"/>
    </source>
</evidence>
<feature type="binding site" evidence="12">
    <location>
        <position position="52"/>
    </location>
    <ligand>
        <name>Zn(2+)</name>
        <dbReference type="ChEBI" id="CHEBI:29105"/>
        <label>1</label>
        <note>catalytic</note>
    </ligand>
</feature>
<reference evidence="14 15" key="1">
    <citation type="submission" date="2020-08" db="EMBL/GenBank/DDBJ databases">
        <title>Genomic Encyclopedia of Type Strains, Phase IV (KMG-V): Genome sequencing to study the core and pangenomes of soil and plant-associated prokaryotes.</title>
        <authorList>
            <person name="Whitman W."/>
        </authorList>
    </citation>
    <scope>NUCLEOTIDE SEQUENCE [LARGE SCALE GENOMIC DNA]</scope>
    <source>
        <strain evidence="14 15">M8UP14</strain>
    </source>
</reference>
<keyword evidence="3 12" id="KW-0479">Metal-binding</keyword>
<dbReference type="SUPFAM" id="SSF56281">
    <property type="entry name" value="Metallo-hydrolase/oxidoreductase"/>
    <property type="match status" value="1"/>
</dbReference>
<name>A0A7W8E1U8_9BACT</name>
<dbReference type="InterPro" id="IPR055132">
    <property type="entry name" value="RNase_J_b_CASP"/>
</dbReference>
<evidence type="ECO:0000313" key="15">
    <source>
        <dbReference type="Proteomes" id="UP000540989"/>
    </source>
</evidence>
<comment type="function">
    <text evidence="9">An RNase that has 5'-3' exonuclease and possibly endonuclease activity. Involved in maturation of rRNA and in some organisms also mRNA maturation and/or decay.</text>
</comment>
<dbReference type="HAMAP" id="MF_01491">
    <property type="entry name" value="RNase_J_bact"/>
    <property type="match status" value="1"/>
</dbReference>
<feature type="binding site" evidence="12">
    <location>
        <position position="118"/>
    </location>
    <ligand>
        <name>Zn(2+)</name>
        <dbReference type="ChEBI" id="CHEBI:29105"/>
        <label>1</label>
        <note>catalytic</note>
    </ligand>
</feature>
<comment type="cofactor">
    <cofactor evidence="12">
        <name>Ca(2+)</name>
        <dbReference type="ChEBI" id="CHEBI:29108"/>
    </cofactor>
    <text evidence="12">Binds 1 Ca(2+) cation per subunit. Seen in 1 crystal structure, it is not clear if it is physiologically important.</text>
</comment>
<dbReference type="InterPro" id="IPR004613">
    <property type="entry name" value="RNase_J"/>
</dbReference>
<dbReference type="NCBIfam" id="TIGR00649">
    <property type="entry name" value="MG423"/>
    <property type="match status" value="1"/>
</dbReference>
<comment type="similarity">
    <text evidence="9">Belongs to the metallo-beta-lactamase superfamily. RNA-metabolizing metallo-beta-lactamase-like family. Bacterial RNase J subfamily.</text>
</comment>
<gene>
    <name evidence="9" type="primary">rnj</name>
    <name evidence="14" type="ORF">HDF16_000892</name>
</gene>
<comment type="caution">
    <text evidence="14">The sequence shown here is derived from an EMBL/GenBank/DDBJ whole genome shotgun (WGS) entry which is preliminary data.</text>
</comment>
<dbReference type="PANTHER" id="PTHR43694">
    <property type="entry name" value="RIBONUCLEASE J"/>
    <property type="match status" value="1"/>
</dbReference>
<feature type="binding site" evidence="12">
    <location>
        <position position="50"/>
    </location>
    <ligand>
        <name>Zn(2+)</name>
        <dbReference type="ChEBI" id="CHEBI:29105"/>
        <label>1</label>
        <note>catalytic</note>
    </ligand>
</feature>
<evidence type="ECO:0000256" key="9">
    <source>
        <dbReference type="HAMAP-Rule" id="MF_01491"/>
    </source>
</evidence>
<dbReference type="PROSITE" id="PS01292">
    <property type="entry name" value="UPF0036"/>
    <property type="match status" value="1"/>
</dbReference>
<evidence type="ECO:0000256" key="6">
    <source>
        <dbReference type="ARBA" id="ARBA00022833"/>
    </source>
</evidence>
<dbReference type="InterPro" id="IPR036866">
    <property type="entry name" value="RibonucZ/Hydroxyglut_hydro"/>
</dbReference>
<keyword evidence="9" id="KW-0698">rRNA processing</keyword>
<evidence type="ECO:0000313" key="14">
    <source>
        <dbReference type="EMBL" id="MBB5056223.1"/>
    </source>
</evidence>
<dbReference type="GO" id="GO:0005737">
    <property type="term" value="C:cytoplasm"/>
    <property type="evidence" value="ECO:0007669"/>
    <property type="project" value="UniProtKB-SubCell"/>
</dbReference>
<dbReference type="Pfam" id="PF22505">
    <property type="entry name" value="RNase_J_b_CASP"/>
    <property type="match status" value="1"/>
</dbReference>
<keyword evidence="7 9" id="KW-0269">Exonuclease</keyword>
<dbReference type="GO" id="GO:0004534">
    <property type="term" value="F:5'-3' RNA exonuclease activity"/>
    <property type="evidence" value="ECO:0007669"/>
    <property type="project" value="UniProtKB-UniRule"/>
</dbReference>
<feature type="binding site" evidence="12">
    <location>
        <position position="140"/>
    </location>
    <ligand>
        <name>Zn(2+)</name>
        <dbReference type="ChEBI" id="CHEBI:29105"/>
        <label>1</label>
        <note>catalytic</note>
    </ligand>
</feature>
<dbReference type="GO" id="GO:0006364">
    <property type="term" value="P:rRNA processing"/>
    <property type="evidence" value="ECO:0007669"/>
    <property type="project" value="UniProtKB-UniRule"/>
</dbReference>
<comment type="subcellular location">
    <subcellularLocation>
        <location evidence="9">Cytoplasm</location>
    </subcellularLocation>
</comment>
<evidence type="ECO:0000256" key="3">
    <source>
        <dbReference type="ARBA" id="ARBA00022723"/>
    </source>
</evidence>
<dbReference type="PIRSF" id="PIRSF004803">
    <property type="entry name" value="RnjA"/>
    <property type="match status" value="1"/>
</dbReference>
<evidence type="ECO:0000256" key="11">
    <source>
        <dbReference type="PIRSR" id="PIRSR004803-2"/>
    </source>
</evidence>
<evidence type="ECO:0000256" key="5">
    <source>
        <dbReference type="ARBA" id="ARBA00022801"/>
    </source>
</evidence>
<keyword evidence="12" id="KW-0106">Calcium</keyword>
<dbReference type="InterPro" id="IPR030854">
    <property type="entry name" value="RNase_J_bac"/>
</dbReference>
<proteinExistence type="inferred from homology"/>
<evidence type="ECO:0000256" key="7">
    <source>
        <dbReference type="ARBA" id="ARBA00022839"/>
    </source>
</evidence>
<keyword evidence="8 9" id="KW-0694">RNA-binding</keyword>
<evidence type="ECO:0000256" key="10">
    <source>
        <dbReference type="PIRSR" id="PIRSR004803-1"/>
    </source>
</evidence>
<dbReference type="GO" id="GO:0008270">
    <property type="term" value="F:zinc ion binding"/>
    <property type="evidence" value="ECO:0007669"/>
    <property type="project" value="InterPro"/>
</dbReference>
<keyword evidence="15" id="KW-1185">Reference proteome</keyword>
<dbReference type="Pfam" id="PF17770">
    <property type="entry name" value="RNase_J_C"/>
    <property type="match status" value="1"/>
</dbReference>
<keyword evidence="5 9" id="KW-0378">Hydrolase</keyword>
<dbReference type="CDD" id="cd07714">
    <property type="entry name" value="RNaseJ_MBL-fold"/>
    <property type="match status" value="1"/>
</dbReference>
<dbReference type="InterPro" id="IPR011108">
    <property type="entry name" value="RMMBL"/>
</dbReference>
<keyword evidence="2 9" id="KW-0540">Nuclease</keyword>
<dbReference type="Pfam" id="PF00753">
    <property type="entry name" value="Lactamase_B"/>
    <property type="match status" value="1"/>
</dbReference>
<feature type="active site" description="Proton acceptor" evidence="10">
    <location>
        <position position="347"/>
    </location>
</feature>
<evidence type="ECO:0000256" key="8">
    <source>
        <dbReference type="ARBA" id="ARBA00022884"/>
    </source>
</evidence>
<dbReference type="GO" id="GO:0004521">
    <property type="term" value="F:RNA endonuclease activity"/>
    <property type="evidence" value="ECO:0007669"/>
    <property type="project" value="UniProtKB-UniRule"/>
</dbReference>
<feature type="binding site" evidence="12">
    <location>
        <position position="369"/>
    </location>
    <ligand>
        <name>Zn(2+)</name>
        <dbReference type="ChEBI" id="CHEBI:29105"/>
        <label>1</label>
        <note>catalytic</note>
    </ligand>
</feature>
<feature type="domain" description="Metallo-beta-lactamase" evidence="13">
    <location>
        <begin position="31"/>
        <end position="192"/>
    </location>
</feature>
<dbReference type="SMART" id="SM00849">
    <property type="entry name" value="Lactamase_B"/>
    <property type="match status" value="1"/>
</dbReference>
<evidence type="ECO:0000256" key="1">
    <source>
        <dbReference type="ARBA" id="ARBA00022490"/>
    </source>
</evidence>
<dbReference type="Gene3D" id="3.60.15.10">
    <property type="entry name" value="Ribonuclease Z/Hydroxyacylglutathione hydrolase-like"/>
    <property type="match status" value="1"/>
</dbReference>
<protein>
    <recommendedName>
        <fullName evidence="9">Ribonuclease J</fullName>
        <shortName evidence="9">RNase J</shortName>
        <ecNumber evidence="9">3.1.-.-</ecNumber>
    </recommendedName>
</protein>
<dbReference type="InterPro" id="IPR001279">
    <property type="entry name" value="Metallo-B-lactamas"/>
</dbReference>
<organism evidence="14 15">
    <name type="scientific">Granulicella aggregans</name>
    <dbReference type="NCBI Taxonomy" id="474949"/>
    <lineage>
        <taxon>Bacteria</taxon>
        <taxon>Pseudomonadati</taxon>
        <taxon>Acidobacteriota</taxon>
        <taxon>Terriglobia</taxon>
        <taxon>Terriglobales</taxon>
        <taxon>Acidobacteriaceae</taxon>
        <taxon>Granulicella</taxon>
    </lineage>
</organism>
<sequence>MALRWQDDIIVIDAGLMFPEEELLGVDIVVPDISYLVENRSKVKAIVLTHGHEDHIGGLPWILSELNVPVYGTEFTLAYVEGKLEEHRLLDDADLIEMLPGHRFTLGPFSIMPIRVTHSLVDCVALAIHTPVGVVLHTGDFKIDLSSPDGKPFDLHAFAELGKQGVLALLQDSTNVDRPGYTPSERAVRPRLDEIFARTKKKLFFSCFSSSIHRIRLAMELAHNHGRKVAIIGRSLDNSTEIAQDLGYLDLPKGLIINPGQIKEMAPDKVCIMISGTQGEPMSALSRAAVNNHKFAKIDAGDTVLMSSRVIPGNEKGIYRMIDHLERRDAKVIHDDGTQGLIHVSGHGSQEELRLMINLVKPKFFIPVHGDYRHLKRHAELAGEMGVVEKVILLEDGEILDFDKNTAVKNGKVTTGRVCIDSGGSIEVVEDVVIRDRKHISEDGILLPIIAINKRTGQVESLPELVMRGFAVDDEQVINEARNIVQKTLNNSSAEEKQDYGVVKEKVRNDLKRFIQKSTSRRPLIMPVILEI</sequence>
<feature type="binding site" evidence="12">
    <location>
        <position position="421"/>
    </location>
    <ligand>
        <name>Ca(2+)</name>
        <dbReference type="ChEBI" id="CHEBI:29108"/>
    </ligand>
</feature>
<comment type="cofactor">
    <cofactor evidence="12">
        <name>Zn(2+)</name>
        <dbReference type="ChEBI" id="CHEBI:29105"/>
    </cofactor>
    <text evidence="12">Binds 2 Zn(2+) ions per subunit. It is not clear if Zn(2+) or Mg(2+) is physiologically important.</text>
</comment>
<dbReference type="GO" id="GO:0003723">
    <property type="term" value="F:RNA binding"/>
    <property type="evidence" value="ECO:0007669"/>
    <property type="project" value="UniProtKB-UniRule"/>
</dbReference>
<evidence type="ECO:0000256" key="2">
    <source>
        <dbReference type="ARBA" id="ARBA00022722"/>
    </source>
</evidence>
<feature type="binding site" evidence="12">
    <location>
        <position position="25"/>
    </location>
    <ligand>
        <name>Ca(2+)</name>
        <dbReference type="ChEBI" id="CHEBI:29108"/>
    </ligand>
</feature>
<feature type="active site" description="Proton donor" evidence="10">
    <location>
        <position position="172"/>
    </location>
</feature>
<feature type="binding site" evidence="9 11">
    <location>
        <begin position="343"/>
        <end position="347"/>
    </location>
    <ligand>
        <name>substrate</name>
    </ligand>
</feature>
<dbReference type="InterPro" id="IPR001587">
    <property type="entry name" value="RNase_J_CS"/>
</dbReference>
<dbReference type="Proteomes" id="UP000540989">
    <property type="component" value="Unassembled WGS sequence"/>
</dbReference>
<keyword evidence="6 12" id="KW-0862">Zinc</keyword>
<dbReference type="Gene3D" id="3.10.20.580">
    <property type="match status" value="1"/>
</dbReference>
<dbReference type="EMBL" id="JACHIP010000001">
    <property type="protein sequence ID" value="MBB5056223.1"/>
    <property type="molecule type" value="Genomic_DNA"/>
</dbReference>
<keyword evidence="1 9" id="KW-0963">Cytoplasm</keyword>
<dbReference type="InterPro" id="IPR041636">
    <property type="entry name" value="RNase_J_C"/>
</dbReference>